<dbReference type="GO" id="GO:0006465">
    <property type="term" value="P:signal peptide processing"/>
    <property type="evidence" value="ECO:0007669"/>
    <property type="project" value="InterPro"/>
</dbReference>
<dbReference type="EMBL" id="AMCI01007187">
    <property type="protein sequence ID" value="EJW93060.1"/>
    <property type="molecule type" value="Genomic_DNA"/>
</dbReference>
<evidence type="ECO:0000256" key="1">
    <source>
        <dbReference type="ARBA" id="ARBA00004370"/>
    </source>
</evidence>
<dbReference type="Gene3D" id="3.90.226.10">
    <property type="entry name" value="2-enoyl-CoA Hydratase, Chain A, domain 1"/>
    <property type="match status" value="3"/>
</dbReference>
<evidence type="ECO:0000256" key="5">
    <source>
        <dbReference type="ARBA" id="ARBA00022825"/>
    </source>
</evidence>
<comment type="similarity">
    <text evidence="2">Belongs to the peptidase S49 family.</text>
</comment>
<reference evidence="8" key="1">
    <citation type="journal article" date="2012" name="PLoS ONE">
        <title>Gene sets for utilization of primary and secondary nutrition supplies in the distal gut of endangered iberian lynx.</title>
        <authorList>
            <person name="Alcaide M."/>
            <person name="Messina E."/>
            <person name="Richter M."/>
            <person name="Bargiela R."/>
            <person name="Peplies J."/>
            <person name="Huws S.A."/>
            <person name="Newbold C.J."/>
            <person name="Golyshin P.N."/>
            <person name="Simon M.A."/>
            <person name="Lopez G."/>
            <person name="Yakimov M.M."/>
            <person name="Ferrer M."/>
        </authorList>
    </citation>
    <scope>NUCLEOTIDE SEQUENCE</scope>
</reference>
<dbReference type="InterPro" id="IPR047272">
    <property type="entry name" value="S49_SppA_C"/>
</dbReference>
<dbReference type="GO" id="GO:0016020">
    <property type="term" value="C:membrane"/>
    <property type="evidence" value="ECO:0007669"/>
    <property type="project" value="UniProtKB-SubCell"/>
</dbReference>
<dbReference type="AlphaFoldDB" id="J9BZV5"/>
<evidence type="ECO:0000313" key="8">
    <source>
        <dbReference type="EMBL" id="EJW93060.1"/>
    </source>
</evidence>
<sequence length="589" mass="64493">MKEFFKYVLATVVGILAVTAFAGFMSLVMLASIALSGNSKPVVKDGSVLRISLSGQIAERVVDNPFQKLMGNKALQQQGLEDMLKAIRVAQTKDEVKGIYLEAGAMAADFAALEELRKALQEFKKQSGKFVVAYGDIYTQGVYYVASVADKIYLNQTGMIDWHGIASQPIFYKDLLDKVGVKMQVFRVGTYKSFVEPYVLTQMSDASRQQTQSFIDDIWGVITRDVAASRKVKADSLNAYADRYTIFTDTKNYVKYRLVDSLTYADGLRDQLRALSGQDQVNFVEPAVLAQLETSKSSDNEVAVYYAEGGIVDEASRSPLGSGEAEIVGSKVVRDLDALANDEAVKAVVLRINSGGGSAFASEQMWRAIQLLKKKKPVVVSMGGMAASGGYYMSCGANQIFAEQTTLTGSIGIFGMVPDASGLLTDKLGLHFDVVKTNQASDFGAMGRPFYPAESAAMQAYVDRGYKLFLQRVAAGRGMKVEEVDRIAQGRVWTGQQALKHKLVDQLGTLDEAIKAAAKLAKVTDYATTTYPGKPSWMDQLMDVTAGDDYLESKLRTTLGVYYEPLRFVSTQPAYPTLQARIFFEPNLK</sequence>
<dbReference type="NCBIfam" id="TIGR00706">
    <property type="entry name" value="SppA_dom"/>
    <property type="match status" value="1"/>
</dbReference>
<evidence type="ECO:0000256" key="3">
    <source>
        <dbReference type="ARBA" id="ARBA00022670"/>
    </source>
</evidence>
<dbReference type="SUPFAM" id="SSF52096">
    <property type="entry name" value="ClpP/crotonase"/>
    <property type="match status" value="2"/>
</dbReference>
<dbReference type="NCBIfam" id="TIGR00705">
    <property type="entry name" value="SppA_67K"/>
    <property type="match status" value="1"/>
</dbReference>
<gene>
    <name evidence="8" type="ORF">EVA_18834</name>
</gene>
<dbReference type="PANTHER" id="PTHR33209">
    <property type="entry name" value="PROTEASE 4"/>
    <property type="match status" value="1"/>
</dbReference>
<dbReference type="CDD" id="cd07018">
    <property type="entry name" value="S49_SppA_67K_type"/>
    <property type="match status" value="1"/>
</dbReference>
<dbReference type="InterPro" id="IPR004635">
    <property type="entry name" value="Pept_S49_SppA"/>
</dbReference>
<dbReference type="GO" id="GO:0008236">
    <property type="term" value="F:serine-type peptidase activity"/>
    <property type="evidence" value="ECO:0007669"/>
    <property type="project" value="UniProtKB-KW"/>
</dbReference>
<evidence type="ECO:0000256" key="4">
    <source>
        <dbReference type="ARBA" id="ARBA00022801"/>
    </source>
</evidence>
<dbReference type="InterPro" id="IPR004634">
    <property type="entry name" value="Pept_S49_pIV"/>
</dbReference>
<keyword evidence="3" id="KW-0645">Protease</keyword>
<proteinExistence type="inferred from homology"/>
<dbReference type="Gene3D" id="6.20.330.10">
    <property type="match status" value="1"/>
</dbReference>
<dbReference type="InterPro" id="IPR002142">
    <property type="entry name" value="Peptidase_S49"/>
</dbReference>
<evidence type="ECO:0000259" key="7">
    <source>
        <dbReference type="Pfam" id="PF01343"/>
    </source>
</evidence>
<dbReference type="PANTHER" id="PTHR33209:SF1">
    <property type="entry name" value="PEPTIDASE S49 DOMAIN-CONTAINING PROTEIN"/>
    <property type="match status" value="1"/>
</dbReference>
<feature type="domain" description="Peptidase S49" evidence="7">
    <location>
        <begin position="371"/>
        <end position="523"/>
    </location>
</feature>
<protein>
    <submittedName>
        <fullName evidence="8">Signal peptide peptidase SppA, 67K type</fullName>
    </submittedName>
</protein>
<dbReference type="Pfam" id="PF01343">
    <property type="entry name" value="Peptidase_S49"/>
    <property type="match status" value="2"/>
</dbReference>
<organism evidence="8">
    <name type="scientific">gut metagenome</name>
    <dbReference type="NCBI Taxonomy" id="749906"/>
    <lineage>
        <taxon>unclassified sequences</taxon>
        <taxon>metagenomes</taxon>
        <taxon>organismal metagenomes</taxon>
    </lineage>
</organism>
<dbReference type="InterPro" id="IPR029045">
    <property type="entry name" value="ClpP/crotonase-like_dom_sf"/>
</dbReference>
<evidence type="ECO:0000256" key="6">
    <source>
        <dbReference type="ARBA" id="ARBA00023136"/>
    </source>
</evidence>
<keyword evidence="4" id="KW-0378">Hydrolase</keyword>
<evidence type="ECO:0000256" key="2">
    <source>
        <dbReference type="ARBA" id="ARBA00008683"/>
    </source>
</evidence>
<feature type="domain" description="Peptidase S49" evidence="7">
    <location>
        <begin position="125"/>
        <end position="276"/>
    </location>
</feature>
<dbReference type="PIRSF" id="PIRSF001217">
    <property type="entry name" value="Protease_4_SppA"/>
    <property type="match status" value="1"/>
</dbReference>
<name>J9BZV5_9ZZZZ</name>
<accession>J9BZV5</accession>
<keyword evidence="6" id="KW-0472">Membrane</keyword>
<comment type="subcellular location">
    <subcellularLocation>
        <location evidence="1">Membrane</location>
    </subcellularLocation>
</comment>
<comment type="caution">
    <text evidence="8">The sequence shown here is derived from an EMBL/GenBank/DDBJ whole genome shotgun (WGS) entry which is preliminary data.</text>
</comment>
<dbReference type="InterPro" id="IPR047217">
    <property type="entry name" value="S49_SppA_67K_type_N"/>
</dbReference>
<dbReference type="CDD" id="cd07023">
    <property type="entry name" value="S49_Sppa_N_C"/>
    <property type="match status" value="1"/>
</dbReference>
<keyword evidence="5" id="KW-0720">Serine protease</keyword>